<accession>A0ABU9EKB1</accession>
<dbReference type="RefSeq" id="WP_006668343.1">
    <property type="nucleotide sequence ID" value="NZ_JBBWYZ010000004.1"/>
</dbReference>
<dbReference type="Proteomes" id="UP001387447">
    <property type="component" value="Unassembled WGS sequence"/>
</dbReference>
<dbReference type="InterPro" id="IPR021809">
    <property type="entry name" value="DUF3386"/>
</dbReference>
<reference evidence="1 2" key="1">
    <citation type="journal article" date="2024" name="Front. Microbiol.">
        <title>Transcriptomic insights into the dominance of two phototrophs throughout the water column of a tropical hypersaline-alkaline crater lake (Dziani Dzaha, Mayotte).</title>
        <authorList>
            <person name="Duperron S."/>
            <person name="Halary S."/>
            <person name="Bouly J.-P."/>
            <person name="Roussel T."/>
            <person name="Hugoni M."/>
            <person name="Bruto M."/>
            <person name="Oger P."/>
            <person name="Duval C."/>
            <person name="Woo A."/>
            <person name="Jezequiel D."/>
            <person name="Ader M."/>
            <person name="Leboulanger C."/>
            <person name="Agogue H."/>
            <person name="Grossi V."/>
            <person name="Trousselier M."/>
            <person name="Bernard C."/>
        </authorList>
    </citation>
    <scope>NUCLEOTIDE SEQUENCE [LARGE SCALE GENOMIC DNA]</scope>
    <source>
        <strain evidence="1 2">PMC 851.14</strain>
    </source>
</reference>
<comment type="caution">
    <text evidence="1">The sequence shown here is derived from an EMBL/GenBank/DDBJ whole genome shotgun (WGS) entry which is preliminary data.</text>
</comment>
<keyword evidence="2" id="KW-1185">Reference proteome</keyword>
<protein>
    <submittedName>
        <fullName evidence="1">DUF3386 family protein</fullName>
    </submittedName>
</protein>
<name>A0ABU9EKB1_LIMFS</name>
<evidence type="ECO:0000313" key="2">
    <source>
        <dbReference type="Proteomes" id="UP001387447"/>
    </source>
</evidence>
<proteinExistence type="predicted"/>
<organism evidence="1 2">
    <name type="scientific">Limnospira fusiformis PMC 851.14</name>
    <dbReference type="NCBI Taxonomy" id="2219512"/>
    <lineage>
        <taxon>Bacteria</taxon>
        <taxon>Bacillati</taxon>
        <taxon>Cyanobacteriota</taxon>
        <taxon>Cyanophyceae</taxon>
        <taxon>Oscillatoriophycideae</taxon>
        <taxon>Oscillatoriales</taxon>
        <taxon>Sirenicapillariaceae</taxon>
        <taxon>Limnospira</taxon>
    </lineage>
</organism>
<dbReference type="EMBL" id="JBBWYZ010000004">
    <property type="protein sequence ID" value="MEK9511105.1"/>
    <property type="molecule type" value="Genomic_DNA"/>
</dbReference>
<sequence length="88" mass="10010">MLAIAVSPSLPTWLYWLNSDYPRANSEEVHQSVDTPLRDVVTERQHQTFENSYGQNQLSLGETDDSGAVEIWVEEDEVAELAKMEVRS</sequence>
<dbReference type="Pfam" id="PF11866">
    <property type="entry name" value="DUF3386"/>
    <property type="match status" value="1"/>
</dbReference>
<gene>
    <name evidence="1" type="ORF">AAEJ74_05220</name>
</gene>
<evidence type="ECO:0000313" key="1">
    <source>
        <dbReference type="EMBL" id="MEK9511105.1"/>
    </source>
</evidence>